<protein>
    <submittedName>
        <fullName evidence="1">Uncharacterized protein</fullName>
    </submittedName>
</protein>
<name>A0A0A9H158_ARUDO</name>
<dbReference type="AlphaFoldDB" id="A0A0A9H158"/>
<proteinExistence type="predicted"/>
<reference evidence="1" key="2">
    <citation type="journal article" date="2015" name="Data Brief">
        <title>Shoot transcriptome of the giant reed, Arundo donax.</title>
        <authorList>
            <person name="Barrero R.A."/>
            <person name="Guerrero F.D."/>
            <person name="Moolhuijzen P."/>
            <person name="Goolsby J.A."/>
            <person name="Tidwell J."/>
            <person name="Bellgard S.E."/>
            <person name="Bellgard M.I."/>
        </authorList>
    </citation>
    <scope>NUCLEOTIDE SEQUENCE</scope>
    <source>
        <tissue evidence="1">Shoot tissue taken approximately 20 cm above the soil surface</tissue>
    </source>
</reference>
<evidence type="ECO:0000313" key="1">
    <source>
        <dbReference type="EMBL" id="JAE30975.1"/>
    </source>
</evidence>
<sequence length="32" mass="3600">MVPRPHLLFCAHCTLSENVPVSKFRLYLSLGA</sequence>
<dbReference type="EMBL" id="GBRH01166921">
    <property type="protein sequence ID" value="JAE30975.1"/>
    <property type="molecule type" value="Transcribed_RNA"/>
</dbReference>
<accession>A0A0A9H158</accession>
<reference evidence="1" key="1">
    <citation type="submission" date="2014-09" db="EMBL/GenBank/DDBJ databases">
        <authorList>
            <person name="Magalhaes I.L.F."/>
            <person name="Oliveira U."/>
            <person name="Santos F.R."/>
            <person name="Vidigal T.H.D.A."/>
            <person name="Brescovit A.D."/>
            <person name="Santos A.J."/>
        </authorList>
    </citation>
    <scope>NUCLEOTIDE SEQUENCE</scope>
    <source>
        <tissue evidence="1">Shoot tissue taken approximately 20 cm above the soil surface</tissue>
    </source>
</reference>
<organism evidence="1">
    <name type="scientific">Arundo donax</name>
    <name type="common">Giant reed</name>
    <name type="synonym">Donax arundinaceus</name>
    <dbReference type="NCBI Taxonomy" id="35708"/>
    <lineage>
        <taxon>Eukaryota</taxon>
        <taxon>Viridiplantae</taxon>
        <taxon>Streptophyta</taxon>
        <taxon>Embryophyta</taxon>
        <taxon>Tracheophyta</taxon>
        <taxon>Spermatophyta</taxon>
        <taxon>Magnoliopsida</taxon>
        <taxon>Liliopsida</taxon>
        <taxon>Poales</taxon>
        <taxon>Poaceae</taxon>
        <taxon>PACMAD clade</taxon>
        <taxon>Arundinoideae</taxon>
        <taxon>Arundineae</taxon>
        <taxon>Arundo</taxon>
    </lineage>
</organism>